<proteinExistence type="predicted"/>
<protein>
    <submittedName>
        <fullName evidence="2">Uncharacterized protein</fullName>
    </submittedName>
</protein>
<sequence>MERDAIIEEDLFKRLNELKQNLEQDEGNNITGRINHQVITNCPFRKQELEQIEYMQRENQLLIGQLERIKTDQKQIKENVNTDETVMENLKREIDYLNDSTKMLFGQIVGLTELIAEKNEKIKENSNLTAHNKKLESEILEKDDQSIIYIHNQNDELLQE</sequence>
<dbReference type="AlphaFoldDB" id="A0A814SM26"/>
<keyword evidence="3" id="KW-1185">Reference proteome</keyword>
<reference evidence="2" key="1">
    <citation type="submission" date="2021-02" db="EMBL/GenBank/DDBJ databases">
        <authorList>
            <person name="Nowell W R."/>
        </authorList>
    </citation>
    <scope>NUCLEOTIDE SEQUENCE</scope>
    <source>
        <strain evidence="2">Ploen Becks lab</strain>
    </source>
</reference>
<keyword evidence="1" id="KW-0175">Coiled coil</keyword>
<dbReference type="Proteomes" id="UP000663879">
    <property type="component" value="Unassembled WGS sequence"/>
</dbReference>
<evidence type="ECO:0000313" key="2">
    <source>
        <dbReference type="EMBL" id="CAF1149360.1"/>
    </source>
</evidence>
<comment type="caution">
    <text evidence="2">The sequence shown here is derived from an EMBL/GenBank/DDBJ whole genome shotgun (WGS) entry which is preliminary data.</text>
</comment>
<dbReference type="EMBL" id="CAJNOC010011623">
    <property type="protein sequence ID" value="CAF1149360.1"/>
    <property type="molecule type" value="Genomic_DNA"/>
</dbReference>
<name>A0A814SM26_9BILA</name>
<organism evidence="2 3">
    <name type="scientific">Brachionus calyciflorus</name>
    <dbReference type="NCBI Taxonomy" id="104777"/>
    <lineage>
        <taxon>Eukaryota</taxon>
        <taxon>Metazoa</taxon>
        <taxon>Spiralia</taxon>
        <taxon>Gnathifera</taxon>
        <taxon>Rotifera</taxon>
        <taxon>Eurotatoria</taxon>
        <taxon>Monogononta</taxon>
        <taxon>Pseudotrocha</taxon>
        <taxon>Ploima</taxon>
        <taxon>Brachionidae</taxon>
        <taxon>Brachionus</taxon>
    </lineage>
</organism>
<feature type="non-terminal residue" evidence="2">
    <location>
        <position position="1"/>
    </location>
</feature>
<accession>A0A814SM26</accession>
<feature type="coiled-coil region" evidence="1">
    <location>
        <begin position="118"/>
        <end position="145"/>
    </location>
</feature>
<evidence type="ECO:0000256" key="1">
    <source>
        <dbReference type="SAM" id="Coils"/>
    </source>
</evidence>
<gene>
    <name evidence="2" type="ORF">OXX778_LOCUS23225</name>
</gene>
<evidence type="ECO:0000313" key="3">
    <source>
        <dbReference type="Proteomes" id="UP000663879"/>
    </source>
</evidence>